<organism evidence="5 6">
    <name type="scientific">Roseateles subflavus</name>
    <dbReference type="NCBI Taxonomy" id="3053353"/>
    <lineage>
        <taxon>Bacteria</taxon>
        <taxon>Pseudomonadati</taxon>
        <taxon>Pseudomonadota</taxon>
        <taxon>Betaproteobacteria</taxon>
        <taxon>Burkholderiales</taxon>
        <taxon>Sphaerotilaceae</taxon>
        <taxon>Roseateles</taxon>
    </lineage>
</organism>
<keyword evidence="5" id="KW-0808">Transferase</keyword>
<keyword evidence="6" id="KW-1185">Reference proteome</keyword>
<feature type="transmembrane region" description="Helical" evidence="3">
    <location>
        <begin position="40"/>
        <end position="57"/>
    </location>
</feature>
<sequence length="387" mass="41870">MLTVSAQTLLAATVLILLIASLLWGVFAYGLKLQPQASRAMAGANVFLAIALLLSGLRSELQQPWLTVYAADLAGTASFALLCLVPAWMDAGRPPWRTPAALMALAIVLLPGFPLGWPLRLHTTVLYGVQAPLLGLATWHAYRLVRRHTRRAFALALSLPLGALTLLLVVRAVEPLLWPGNTPDLRAGSGFNVAWLWAGLLLGMVVNAVVAFLVLAKLILHIRSLTLCDPLTEALNRRAMGQAMEQAHARWRRGESYALVLLDLDHFKALNDVMGHGAGDQALKDLVSALRPCVRDVDALGRWGGEEFVILLCDTDLAGAALVAERMRANLEALPLRWGPDQRPLTASFGVAAVEGQDASPETVLLRADEGLYRAKQQGRNLVQAPR</sequence>
<dbReference type="InterPro" id="IPR043128">
    <property type="entry name" value="Rev_trsase/Diguanyl_cyclase"/>
</dbReference>
<dbReference type="SMART" id="SM00267">
    <property type="entry name" value="GGDEF"/>
    <property type="match status" value="1"/>
</dbReference>
<protein>
    <recommendedName>
        <fullName evidence="1">diguanylate cyclase</fullName>
        <ecNumber evidence="1">2.7.7.65</ecNumber>
    </recommendedName>
</protein>
<name>A0ABT7LBQ3_9BURK</name>
<comment type="caution">
    <text evidence="5">The sequence shown here is derived from an EMBL/GenBank/DDBJ whole genome shotgun (WGS) entry which is preliminary data.</text>
</comment>
<dbReference type="Proteomes" id="UP001238603">
    <property type="component" value="Unassembled WGS sequence"/>
</dbReference>
<evidence type="ECO:0000256" key="2">
    <source>
        <dbReference type="ARBA" id="ARBA00034247"/>
    </source>
</evidence>
<evidence type="ECO:0000256" key="3">
    <source>
        <dbReference type="SAM" id="Phobius"/>
    </source>
</evidence>
<feature type="transmembrane region" description="Helical" evidence="3">
    <location>
        <begin position="69"/>
        <end position="88"/>
    </location>
</feature>
<keyword evidence="3" id="KW-1133">Transmembrane helix</keyword>
<feature type="transmembrane region" description="Helical" evidence="3">
    <location>
        <begin position="100"/>
        <end position="119"/>
    </location>
</feature>
<dbReference type="PANTHER" id="PTHR45138:SF9">
    <property type="entry name" value="DIGUANYLATE CYCLASE DGCM-RELATED"/>
    <property type="match status" value="1"/>
</dbReference>
<dbReference type="InterPro" id="IPR000160">
    <property type="entry name" value="GGDEF_dom"/>
</dbReference>
<dbReference type="CDD" id="cd01949">
    <property type="entry name" value="GGDEF"/>
    <property type="match status" value="1"/>
</dbReference>
<reference evidence="5 6" key="1">
    <citation type="submission" date="2023-06" db="EMBL/GenBank/DDBJ databases">
        <title>Pelomonas sp. APW6 16S ribosomal RNA gene genome sequencing and assembly.</title>
        <authorList>
            <person name="Woo H."/>
        </authorList>
    </citation>
    <scope>NUCLEOTIDE SEQUENCE [LARGE SCALE GENOMIC DNA]</scope>
    <source>
        <strain evidence="5 6">APW6</strain>
    </source>
</reference>
<dbReference type="EC" id="2.7.7.65" evidence="1"/>
<evidence type="ECO:0000313" key="6">
    <source>
        <dbReference type="Proteomes" id="UP001238603"/>
    </source>
</evidence>
<feature type="transmembrane region" description="Helical" evidence="3">
    <location>
        <begin position="6"/>
        <end position="28"/>
    </location>
</feature>
<dbReference type="GO" id="GO:0052621">
    <property type="term" value="F:diguanylate cyclase activity"/>
    <property type="evidence" value="ECO:0007669"/>
    <property type="project" value="UniProtKB-EC"/>
</dbReference>
<dbReference type="PANTHER" id="PTHR45138">
    <property type="entry name" value="REGULATORY COMPONENTS OF SENSORY TRANSDUCTION SYSTEM"/>
    <property type="match status" value="1"/>
</dbReference>
<proteinExistence type="predicted"/>
<feature type="transmembrane region" description="Helical" evidence="3">
    <location>
        <begin position="193"/>
        <end position="215"/>
    </location>
</feature>
<dbReference type="RefSeq" id="WP_285980429.1">
    <property type="nucleotide sequence ID" value="NZ_JASVDS010000001.1"/>
</dbReference>
<feature type="transmembrane region" description="Helical" evidence="3">
    <location>
        <begin position="152"/>
        <end position="173"/>
    </location>
</feature>
<accession>A0ABT7LBQ3</accession>
<dbReference type="NCBIfam" id="TIGR00254">
    <property type="entry name" value="GGDEF"/>
    <property type="match status" value="1"/>
</dbReference>
<keyword evidence="5" id="KW-0548">Nucleotidyltransferase</keyword>
<gene>
    <name evidence="5" type="ORF">QRD43_00100</name>
</gene>
<dbReference type="PROSITE" id="PS50887">
    <property type="entry name" value="GGDEF"/>
    <property type="match status" value="1"/>
</dbReference>
<dbReference type="InterPro" id="IPR029787">
    <property type="entry name" value="Nucleotide_cyclase"/>
</dbReference>
<evidence type="ECO:0000256" key="1">
    <source>
        <dbReference type="ARBA" id="ARBA00012528"/>
    </source>
</evidence>
<dbReference type="SUPFAM" id="SSF55073">
    <property type="entry name" value="Nucleotide cyclase"/>
    <property type="match status" value="1"/>
</dbReference>
<dbReference type="InterPro" id="IPR050469">
    <property type="entry name" value="Diguanylate_Cyclase"/>
</dbReference>
<comment type="catalytic activity">
    <reaction evidence="2">
        <text>2 GTP = 3',3'-c-di-GMP + 2 diphosphate</text>
        <dbReference type="Rhea" id="RHEA:24898"/>
        <dbReference type="ChEBI" id="CHEBI:33019"/>
        <dbReference type="ChEBI" id="CHEBI:37565"/>
        <dbReference type="ChEBI" id="CHEBI:58805"/>
        <dbReference type="EC" id="2.7.7.65"/>
    </reaction>
</comment>
<feature type="domain" description="GGDEF" evidence="4">
    <location>
        <begin position="255"/>
        <end position="387"/>
    </location>
</feature>
<keyword evidence="3" id="KW-0472">Membrane</keyword>
<dbReference type="EMBL" id="JASVDS010000001">
    <property type="protein sequence ID" value="MDL5030287.1"/>
    <property type="molecule type" value="Genomic_DNA"/>
</dbReference>
<dbReference type="Pfam" id="PF00990">
    <property type="entry name" value="GGDEF"/>
    <property type="match status" value="1"/>
</dbReference>
<dbReference type="Gene3D" id="3.30.70.270">
    <property type="match status" value="1"/>
</dbReference>
<keyword evidence="3" id="KW-0812">Transmembrane</keyword>
<evidence type="ECO:0000259" key="4">
    <source>
        <dbReference type="PROSITE" id="PS50887"/>
    </source>
</evidence>
<evidence type="ECO:0000313" key="5">
    <source>
        <dbReference type="EMBL" id="MDL5030287.1"/>
    </source>
</evidence>